<sequence length="59" mass="6129">MVIGEAGISPSSRRSAMVLSARASTLAAASLRDAQYHMTPDISGIAAIQRSSSFVSYLA</sequence>
<reference evidence="1 2" key="1">
    <citation type="submission" date="2017-03" db="EMBL/GenBank/DDBJ databases">
        <authorList>
            <person name="Regsiter A."/>
            <person name="William W."/>
        </authorList>
    </citation>
    <scope>NUCLEOTIDE SEQUENCE [LARGE SCALE GENOMIC DNA]</scope>
    <source>
        <strain evidence="1">PRJEB5721</strain>
    </source>
</reference>
<name>A0ABY1MN19_9PROT</name>
<evidence type="ECO:0000313" key="2">
    <source>
        <dbReference type="Proteomes" id="UP000193925"/>
    </source>
</evidence>
<protein>
    <submittedName>
        <fullName evidence="1">Uncharacterized protein</fullName>
    </submittedName>
</protein>
<dbReference type="EMBL" id="LT841305">
    <property type="protein sequence ID" value="SMH65142.1"/>
    <property type="molecule type" value="Genomic_DNA"/>
</dbReference>
<gene>
    <name evidence="1" type="ORF">AFERRI_11177</name>
</gene>
<proteinExistence type="predicted"/>
<keyword evidence="2" id="KW-1185">Reference proteome</keyword>
<evidence type="ECO:0000313" key="1">
    <source>
        <dbReference type="EMBL" id="SMH65142.1"/>
    </source>
</evidence>
<dbReference type="Proteomes" id="UP000193925">
    <property type="component" value="Chromosome AFERRI"/>
</dbReference>
<accession>A0ABY1MN19</accession>
<organism evidence="1 2">
    <name type="scientific">Acidithiobacillus ferrivorans</name>
    <dbReference type="NCBI Taxonomy" id="160808"/>
    <lineage>
        <taxon>Bacteria</taxon>
        <taxon>Pseudomonadati</taxon>
        <taxon>Pseudomonadota</taxon>
        <taxon>Acidithiobacillia</taxon>
        <taxon>Acidithiobacillales</taxon>
        <taxon>Acidithiobacillaceae</taxon>
        <taxon>Acidithiobacillus</taxon>
    </lineage>
</organism>